<evidence type="ECO:0000313" key="2">
    <source>
        <dbReference type="EMBL" id="PXF32656.1"/>
    </source>
</evidence>
<evidence type="ECO:0000256" key="1">
    <source>
        <dbReference type="SAM" id="MobiDB-lite"/>
    </source>
</evidence>
<dbReference type="Proteomes" id="UP000248090">
    <property type="component" value="Unassembled WGS sequence"/>
</dbReference>
<gene>
    <name evidence="2" type="ORF">WH50_03320</name>
</gene>
<organism evidence="2 3">
    <name type="scientific">Pokkaliibacter plantistimulans</name>
    <dbReference type="NCBI Taxonomy" id="1635171"/>
    <lineage>
        <taxon>Bacteria</taxon>
        <taxon>Pseudomonadati</taxon>
        <taxon>Pseudomonadota</taxon>
        <taxon>Gammaproteobacteria</taxon>
        <taxon>Oceanospirillales</taxon>
        <taxon>Balneatrichaceae</taxon>
        <taxon>Pokkaliibacter</taxon>
    </lineage>
</organism>
<comment type="caution">
    <text evidence="2">The sequence shown here is derived from an EMBL/GenBank/DDBJ whole genome shotgun (WGS) entry which is preliminary data.</text>
</comment>
<reference evidence="2 3" key="1">
    <citation type="submission" date="2015-03" db="EMBL/GenBank/DDBJ databases">
        <authorList>
            <person name="Krishnan R."/>
            <person name="Midha S."/>
            <person name="Patil P.B."/>
            <person name="Rameshkumar N."/>
        </authorList>
    </citation>
    <scope>NUCLEOTIDE SEQUENCE [LARGE SCALE GENOMIC DNA]</scope>
    <source>
        <strain evidence="2 3">L1E11</strain>
    </source>
</reference>
<protein>
    <recommendedName>
        <fullName evidence="4">Integrating conjugative element protein</fullName>
    </recommendedName>
</protein>
<evidence type="ECO:0000313" key="3">
    <source>
        <dbReference type="Proteomes" id="UP000248090"/>
    </source>
</evidence>
<feature type="region of interest" description="Disordered" evidence="1">
    <location>
        <begin position="162"/>
        <end position="191"/>
    </location>
</feature>
<dbReference type="InterPro" id="IPR021204">
    <property type="entry name" value="Integr_conj_element_PFL4711"/>
</dbReference>
<feature type="region of interest" description="Disordered" evidence="1">
    <location>
        <begin position="405"/>
        <end position="438"/>
    </location>
</feature>
<evidence type="ECO:0008006" key="4">
    <source>
        <dbReference type="Google" id="ProtNLM"/>
    </source>
</evidence>
<dbReference type="NCBIfam" id="TIGR03755">
    <property type="entry name" value="conj_TIGR03755"/>
    <property type="match status" value="1"/>
</dbReference>
<dbReference type="EMBL" id="LAPT01000012">
    <property type="protein sequence ID" value="PXF32656.1"/>
    <property type="molecule type" value="Genomic_DNA"/>
</dbReference>
<proteinExistence type="predicted"/>
<keyword evidence="3" id="KW-1185">Reference proteome</keyword>
<sequence>MAVADTDYGFDVHDKVLNDSVYYAIGGGNVIAGPASRKTPNSIGLGVGWNANLMCGNFDLGATVQNQLNGVTNGFKSLMSDVVNAATGAVASLPAMIIQRTNPQLYDLLQNGVLQGKLSFDSAKLTCENMASDMTDMVMGSRLAQQAKADAYQQAAASTTDAVQAKEQAESTGGDNGIQWVGGARKGGKGQDPIEVIHDTAVAGANVLTNRTVTNTGTFSQATGSESCAGGSMCQVWSSPAELANDMVKVLGEKTLTTCTTCEQVAGKAGTGLIPMVAEAQDSIATTLAGLASGSLKVTNDNLAKVSGGELLHVSRSIIDSLRDDPERALLVQRLSGELALSRVLDKAILMRRALVAGASIPEVQNSDELQTAVDSGLTQLDREIDSLKQEMEIRKMLAENTALTSLTRTADRRTSNEGTNARPLPNTAPGLYPKDEE</sequence>
<name>A0ABX5M2D6_9GAMM</name>
<accession>A0ABX5M2D6</accession>